<dbReference type="GO" id="GO:0008107">
    <property type="term" value="F:galactoside 2-alpha-L-fucosyltransferase activity"/>
    <property type="evidence" value="ECO:0007669"/>
    <property type="project" value="InterPro"/>
</dbReference>
<proteinExistence type="predicted"/>
<organism evidence="3">
    <name type="scientific">viral metagenome</name>
    <dbReference type="NCBI Taxonomy" id="1070528"/>
    <lineage>
        <taxon>unclassified sequences</taxon>
        <taxon>metagenomes</taxon>
        <taxon>organismal metagenomes</taxon>
    </lineage>
</organism>
<protein>
    <recommendedName>
        <fullName evidence="4">Alpha-1,2-fucosyltransferase</fullName>
    </recommendedName>
</protein>
<evidence type="ECO:0000313" key="3">
    <source>
        <dbReference type="EMBL" id="QHT92777.1"/>
    </source>
</evidence>
<name>A0A6C0ILL4_9ZZZZ</name>
<keyword evidence="2" id="KW-0808">Transferase</keyword>
<dbReference type="AlphaFoldDB" id="A0A6C0ILL4"/>
<dbReference type="CDD" id="cd11301">
    <property type="entry name" value="Fut1_Fut2_like"/>
    <property type="match status" value="1"/>
</dbReference>
<dbReference type="GO" id="GO:0016020">
    <property type="term" value="C:membrane"/>
    <property type="evidence" value="ECO:0007669"/>
    <property type="project" value="InterPro"/>
</dbReference>
<dbReference type="Pfam" id="PF01531">
    <property type="entry name" value="Glyco_transf_11"/>
    <property type="match status" value="1"/>
</dbReference>
<reference evidence="3" key="1">
    <citation type="journal article" date="2020" name="Nature">
        <title>Giant virus diversity and host interactions through global metagenomics.</title>
        <authorList>
            <person name="Schulz F."/>
            <person name="Roux S."/>
            <person name="Paez-Espino D."/>
            <person name="Jungbluth S."/>
            <person name="Walsh D.A."/>
            <person name="Denef V.J."/>
            <person name="McMahon K.D."/>
            <person name="Konstantinidis K.T."/>
            <person name="Eloe-Fadrosh E.A."/>
            <person name="Kyrpides N.C."/>
            <person name="Woyke T."/>
        </authorList>
    </citation>
    <scope>NUCLEOTIDE SEQUENCE</scope>
    <source>
        <strain evidence="3">GVMAG-M-3300023184-89</strain>
    </source>
</reference>
<evidence type="ECO:0000256" key="2">
    <source>
        <dbReference type="ARBA" id="ARBA00022679"/>
    </source>
</evidence>
<dbReference type="GO" id="GO:0005975">
    <property type="term" value="P:carbohydrate metabolic process"/>
    <property type="evidence" value="ECO:0007669"/>
    <property type="project" value="InterPro"/>
</dbReference>
<dbReference type="InterPro" id="IPR002516">
    <property type="entry name" value="Glyco_trans_11"/>
</dbReference>
<sequence>MLTCYLQGGLGNQLFQIFTTISYSLKYKKAFTFTNQIQLDTKRSTYWYTFLSPLAKFTKYIDYDKTSPIDKFTSIIKHKDFFKLTEQNFSYNALPNIQADNILLCGYFQSYKYFEEHALSIMKLIRLEEQKIQVSKKYIYNNTISIHFRRGDYKSLQDFHTLLTYNYYEHALKYIVERVPASHALIFCEKNDLPEILPMIEKFKNTFTFITFDIIDFRISDWEQLLLMSTCQHNIIANSSYSWWAAYFNTNPGKIVCYPDRWFGPKNKENNTKDMFLASWHKINNL</sequence>
<dbReference type="PANTHER" id="PTHR11927">
    <property type="entry name" value="GALACTOSIDE 2-L-FUCOSYLTRANSFERASE"/>
    <property type="match status" value="1"/>
</dbReference>
<evidence type="ECO:0008006" key="4">
    <source>
        <dbReference type="Google" id="ProtNLM"/>
    </source>
</evidence>
<accession>A0A6C0ILL4</accession>
<keyword evidence="1" id="KW-0328">Glycosyltransferase</keyword>
<dbReference type="PANTHER" id="PTHR11927:SF9">
    <property type="entry name" value="L-FUCOSYLTRANSFERASE"/>
    <property type="match status" value="1"/>
</dbReference>
<evidence type="ECO:0000256" key="1">
    <source>
        <dbReference type="ARBA" id="ARBA00022676"/>
    </source>
</evidence>
<dbReference type="EMBL" id="MN740194">
    <property type="protein sequence ID" value="QHT92777.1"/>
    <property type="molecule type" value="Genomic_DNA"/>
</dbReference>